<protein>
    <recommendedName>
        <fullName evidence="5">Cell envelope protein</fullName>
    </recommendedName>
</protein>
<dbReference type="PANTHER" id="PTHR36509">
    <property type="entry name" value="BLL3101 PROTEIN"/>
    <property type="match status" value="1"/>
</dbReference>
<proteinExistence type="predicted"/>
<evidence type="ECO:0000259" key="1">
    <source>
        <dbReference type="Pfam" id="PF06742"/>
    </source>
</evidence>
<dbReference type="PANTHER" id="PTHR36509:SF2">
    <property type="entry name" value="BLL3101 PROTEIN"/>
    <property type="match status" value="1"/>
</dbReference>
<feature type="domain" description="DUF1214" evidence="1">
    <location>
        <begin position="371"/>
        <end position="481"/>
    </location>
</feature>
<sequence>MGPVAGMAVLHARGGADVIRRLVVGLAALALLAGCTSATEEAQTSETSTPTETPAAAVSPVEARAIAKEAYIYGFPMVDNYRVQYAYFVDNQDPEYKGGWNEIHNTARVYTPEDTAIQTPNSDTPYSAVGADLRAEPLVLTVPPIQQDRYYSLQFVDGYTSNVAYVGSRTTGNGGGTFLLAGPNWQGEKPEGVDEVIRSDTDLAFVLYRTQLFGPSDIAEVEKIQAGYQVAPLSVFLNQPPPEPVPAIDFAPPLTADQQRASPQFFEVLDFVLRFAPTLPGEEGLRERFASIGIGSQESFDADALSPEMRAAIEGGMADAWAEFDAFKKADIDTGRVTSSQLFGTREDLNGNYLYRMAGAVLGIYGNTAAEAIYPSFVNDAAGAPLTGANNYTFRFPSGGLPPVNAFWSLTMYELPASRLVANPMRRYLINSEMLPSLVPDPDGGYTFFVQNPSPGIDREANWLPAPEGPFMLVLRLYWPKPDALNGTWTAPPPEKA</sequence>
<dbReference type="SUPFAM" id="SSF160935">
    <property type="entry name" value="VPA0735-like"/>
    <property type="match status" value="1"/>
</dbReference>
<dbReference type="Gene3D" id="2.60.40.1610">
    <property type="entry name" value="Domain of unknown function DUF1254"/>
    <property type="match status" value="1"/>
</dbReference>
<evidence type="ECO:0000313" key="4">
    <source>
        <dbReference type="Proteomes" id="UP000570517"/>
    </source>
</evidence>
<dbReference type="EMBL" id="JABFYL010000039">
    <property type="protein sequence ID" value="NVN51836.1"/>
    <property type="molecule type" value="Genomic_DNA"/>
</dbReference>
<dbReference type="AlphaFoldDB" id="A0A850PWC3"/>
<evidence type="ECO:0000313" key="3">
    <source>
        <dbReference type="EMBL" id="NVN51836.1"/>
    </source>
</evidence>
<feature type="domain" description="DUF1254" evidence="2">
    <location>
        <begin position="101"/>
        <end position="232"/>
    </location>
</feature>
<name>A0A850PWC3_9MYCO</name>
<dbReference type="Gene3D" id="2.60.120.600">
    <property type="entry name" value="Domain of unknown function DUF1214, C-terminal domain"/>
    <property type="match status" value="1"/>
</dbReference>
<dbReference type="Proteomes" id="UP000570517">
    <property type="component" value="Unassembled WGS sequence"/>
</dbReference>
<dbReference type="InterPro" id="IPR010621">
    <property type="entry name" value="DUF1214"/>
</dbReference>
<dbReference type="InterPro" id="IPR010679">
    <property type="entry name" value="DUF1254"/>
</dbReference>
<accession>A0A850PWC3</accession>
<dbReference type="Pfam" id="PF06863">
    <property type="entry name" value="DUF1254"/>
    <property type="match status" value="1"/>
</dbReference>
<evidence type="ECO:0000259" key="2">
    <source>
        <dbReference type="Pfam" id="PF06863"/>
    </source>
</evidence>
<dbReference type="InterPro" id="IPR037049">
    <property type="entry name" value="DUF1214_C_sf"/>
</dbReference>
<organism evidence="3 4">
    <name type="scientific">Mycolicibacterium hippocampi</name>
    <dbReference type="NCBI Taxonomy" id="659824"/>
    <lineage>
        <taxon>Bacteria</taxon>
        <taxon>Bacillati</taxon>
        <taxon>Actinomycetota</taxon>
        <taxon>Actinomycetes</taxon>
        <taxon>Mycobacteriales</taxon>
        <taxon>Mycobacteriaceae</taxon>
        <taxon>Mycolicibacterium</taxon>
    </lineage>
</organism>
<dbReference type="InterPro" id="IPR037050">
    <property type="entry name" value="DUF1254_sf"/>
</dbReference>
<dbReference type="Pfam" id="PF06742">
    <property type="entry name" value="DUF1214"/>
    <property type="match status" value="1"/>
</dbReference>
<comment type="caution">
    <text evidence="3">The sequence shown here is derived from an EMBL/GenBank/DDBJ whole genome shotgun (WGS) entry which is preliminary data.</text>
</comment>
<evidence type="ECO:0008006" key="5">
    <source>
        <dbReference type="Google" id="ProtNLM"/>
    </source>
</evidence>
<keyword evidence="4" id="KW-1185">Reference proteome</keyword>
<gene>
    <name evidence="3" type="ORF">HLY00_1825</name>
</gene>
<reference evidence="3 4" key="1">
    <citation type="submission" date="2020-05" db="EMBL/GenBank/DDBJ databases">
        <title>Draft genome sequence of Mycobacterium hippocampi DL, isolated from European seabass, Dicentrarchus labrax, reared in fish farms.</title>
        <authorList>
            <person name="Stathopoulou P."/>
            <person name="Asimakis E."/>
            <person name="Tzokas K."/>
            <person name="Batargias C."/>
            <person name="Tsiamis G."/>
        </authorList>
    </citation>
    <scope>NUCLEOTIDE SEQUENCE [LARGE SCALE GENOMIC DNA]</scope>
    <source>
        <strain evidence="3 4">DL</strain>
    </source>
</reference>